<organism evidence="18 19">
    <name type="scientific">Sarocladium strictum</name>
    <name type="common">Black bundle disease fungus</name>
    <name type="synonym">Acremonium strictum</name>
    <dbReference type="NCBI Taxonomy" id="5046"/>
    <lineage>
        <taxon>Eukaryota</taxon>
        <taxon>Fungi</taxon>
        <taxon>Dikarya</taxon>
        <taxon>Ascomycota</taxon>
        <taxon>Pezizomycotina</taxon>
        <taxon>Sordariomycetes</taxon>
        <taxon>Hypocreomycetidae</taxon>
        <taxon>Hypocreales</taxon>
        <taxon>Sarocladiaceae</taxon>
        <taxon>Sarocladium</taxon>
    </lineage>
</organism>
<evidence type="ECO:0000256" key="12">
    <source>
        <dbReference type="ARBA" id="ARBA00023326"/>
    </source>
</evidence>
<dbReference type="InterPro" id="IPR049892">
    <property type="entry name" value="AA9"/>
</dbReference>
<evidence type="ECO:0000256" key="16">
    <source>
        <dbReference type="SAM" id="SignalP"/>
    </source>
</evidence>
<comment type="caution">
    <text evidence="18">The sequence shown here is derived from an EMBL/GenBank/DDBJ whole genome shotgun (WGS) entry which is preliminary data.</text>
</comment>
<evidence type="ECO:0000259" key="17">
    <source>
        <dbReference type="Pfam" id="PF03443"/>
    </source>
</evidence>
<keyword evidence="7" id="KW-0560">Oxidoreductase</keyword>
<evidence type="ECO:0000256" key="14">
    <source>
        <dbReference type="ARBA" id="ARBA00045077"/>
    </source>
</evidence>
<dbReference type="CDD" id="cd21175">
    <property type="entry name" value="LPMO_AA9"/>
    <property type="match status" value="1"/>
</dbReference>
<dbReference type="AlphaFoldDB" id="A0AA39LB74"/>
<keyword evidence="12" id="KW-0624">Polysaccharide degradation</keyword>
<comment type="similarity">
    <text evidence="13">Belongs to the polysaccharide monooxygenase AA9 family.</text>
</comment>
<evidence type="ECO:0000256" key="1">
    <source>
        <dbReference type="ARBA" id="ARBA00001973"/>
    </source>
</evidence>
<dbReference type="GO" id="GO:0046872">
    <property type="term" value="F:metal ion binding"/>
    <property type="evidence" value="ECO:0007669"/>
    <property type="project" value="UniProtKB-KW"/>
</dbReference>
<evidence type="ECO:0000256" key="5">
    <source>
        <dbReference type="ARBA" id="ARBA00022729"/>
    </source>
</evidence>
<accession>A0AA39LB74</accession>
<dbReference type="Gene3D" id="2.70.50.70">
    <property type="match status" value="1"/>
</dbReference>
<dbReference type="PANTHER" id="PTHR33353">
    <property type="entry name" value="PUTATIVE (AFU_ORTHOLOGUE AFUA_1G12560)-RELATED"/>
    <property type="match status" value="1"/>
</dbReference>
<keyword evidence="6" id="KW-0136">Cellulose degradation</keyword>
<evidence type="ECO:0000256" key="8">
    <source>
        <dbReference type="ARBA" id="ARBA00023008"/>
    </source>
</evidence>
<keyword evidence="19" id="KW-1185">Reference proteome</keyword>
<evidence type="ECO:0000256" key="3">
    <source>
        <dbReference type="ARBA" id="ARBA00022525"/>
    </source>
</evidence>
<keyword evidence="10" id="KW-1015">Disulfide bond</keyword>
<keyword evidence="8" id="KW-0186">Copper</keyword>
<dbReference type="GO" id="GO:0030245">
    <property type="term" value="P:cellulose catabolic process"/>
    <property type="evidence" value="ECO:0007669"/>
    <property type="project" value="UniProtKB-KW"/>
</dbReference>
<keyword evidence="3" id="KW-0964">Secreted</keyword>
<feature type="signal peptide" evidence="16">
    <location>
        <begin position="1"/>
        <end position="22"/>
    </location>
</feature>
<feature type="chain" id="PRO_5041255601" description="lytic cellulose monooxygenase (C4-dehydrogenating)" evidence="16">
    <location>
        <begin position="23"/>
        <end position="234"/>
    </location>
</feature>
<keyword evidence="9" id="KW-0503">Monooxygenase</keyword>
<comment type="catalytic activity">
    <reaction evidence="14">
        <text>[(1-&gt;4)-beta-D-glucosyl]n+m + reduced acceptor + O2 = 4-dehydro-beta-D-glucosyl-[(1-&gt;4)-beta-D-glucosyl]n-1 + [(1-&gt;4)-beta-D-glucosyl]m + acceptor + H2O.</text>
        <dbReference type="EC" id="1.14.99.56"/>
    </reaction>
</comment>
<dbReference type="EC" id="1.14.99.56" evidence="15"/>
<sequence length="234" mass="24964">MKFSTVLIIAAAAAADAHYTFGRLVYGGTTYNEWEYVRRTLNEYSNGPTNGVANNEIRCYEKTPGDTSTKTLAVTAGSKIGFKASTIVGHPGPAAFYMAKVPSGQTAKTWNGEGAVWFKIWDEETQFTSSGPKWPVSQDATQLNVDIPKCLASGEYLLRVEHLGLHAASSPGGAQFYVACAQINVSGGGSFTPSTSSLVSFPGAYSPSDPGILFQLYWPIPTSYVNPGPEPISC</sequence>
<dbReference type="GO" id="GO:0004497">
    <property type="term" value="F:monooxygenase activity"/>
    <property type="evidence" value="ECO:0007669"/>
    <property type="project" value="UniProtKB-KW"/>
</dbReference>
<dbReference type="GO" id="GO:0005576">
    <property type="term" value="C:extracellular region"/>
    <property type="evidence" value="ECO:0007669"/>
    <property type="project" value="UniProtKB-SubCell"/>
</dbReference>
<comment type="subcellular location">
    <subcellularLocation>
        <location evidence="2">Secreted</location>
    </subcellularLocation>
</comment>
<keyword evidence="5 16" id="KW-0732">Signal</keyword>
<keyword evidence="11" id="KW-0119">Carbohydrate metabolism</keyword>
<proteinExistence type="inferred from homology"/>
<evidence type="ECO:0000256" key="10">
    <source>
        <dbReference type="ARBA" id="ARBA00023157"/>
    </source>
</evidence>
<dbReference type="PANTHER" id="PTHR33353:SF10">
    <property type="entry name" value="ENDO-BETA-1,4-GLUCANASE D"/>
    <property type="match status" value="1"/>
</dbReference>
<evidence type="ECO:0000256" key="9">
    <source>
        <dbReference type="ARBA" id="ARBA00023033"/>
    </source>
</evidence>
<evidence type="ECO:0000256" key="2">
    <source>
        <dbReference type="ARBA" id="ARBA00004613"/>
    </source>
</evidence>
<name>A0AA39LB74_SARSR</name>
<protein>
    <recommendedName>
        <fullName evidence="15">lytic cellulose monooxygenase (C4-dehydrogenating)</fullName>
        <ecNumber evidence="15">1.14.99.56</ecNumber>
    </recommendedName>
</protein>
<evidence type="ECO:0000256" key="13">
    <source>
        <dbReference type="ARBA" id="ARBA00044502"/>
    </source>
</evidence>
<dbReference type="EMBL" id="JAPDFR010000001">
    <property type="protein sequence ID" value="KAK0390857.1"/>
    <property type="molecule type" value="Genomic_DNA"/>
</dbReference>
<evidence type="ECO:0000256" key="4">
    <source>
        <dbReference type="ARBA" id="ARBA00022723"/>
    </source>
</evidence>
<reference evidence="18" key="1">
    <citation type="submission" date="2022-10" db="EMBL/GenBank/DDBJ databases">
        <title>Determination and structural analysis of whole genome sequence of Sarocladium strictum F4-1.</title>
        <authorList>
            <person name="Hu L."/>
            <person name="Jiang Y."/>
        </authorList>
    </citation>
    <scope>NUCLEOTIDE SEQUENCE</scope>
    <source>
        <strain evidence="18">F4-1</strain>
    </source>
</reference>
<evidence type="ECO:0000256" key="6">
    <source>
        <dbReference type="ARBA" id="ARBA00023001"/>
    </source>
</evidence>
<dbReference type="Pfam" id="PF03443">
    <property type="entry name" value="AA9"/>
    <property type="match status" value="1"/>
</dbReference>
<feature type="domain" description="Auxiliary Activity family 9 catalytic" evidence="17">
    <location>
        <begin position="18"/>
        <end position="224"/>
    </location>
</feature>
<comment type="cofactor">
    <cofactor evidence="1">
        <name>Cu(2+)</name>
        <dbReference type="ChEBI" id="CHEBI:29036"/>
    </cofactor>
</comment>
<gene>
    <name evidence="18" type="ORF">NLU13_0360</name>
</gene>
<evidence type="ECO:0000256" key="11">
    <source>
        <dbReference type="ARBA" id="ARBA00023277"/>
    </source>
</evidence>
<evidence type="ECO:0000313" key="19">
    <source>
        <dbReference type="Proteomes" id="UP001175261"/>
    </source>
</evidence>
<keyword evidence="4" id="KW-0479">Metal-binding</keyword>
<evidence type="ECO:0000256" key="15">
    <source>
        <dbReference type="ARBA" id="ARBA00047174"/>
    </source>
</evidence>
<evidence type="ECO:0000313" key="18">
    <source>
        <dbReference type="EMBL" id="KAK0390857.1"/>
    </source>
</evidence>
<evidence type="ECO:0000256" key="7">
    <source>
        <dbReference type="ARBA" id="ARBA00023002"/>
    </source>
</evidence>
<dbReference type="InterPro" id="IPR005103">
    <property type="entry name" value="AA9_LPMO"/>
</dbReference>
<dbReference type="Proteomes" id="UP001175261">
    <property type="component" value="Unassembled WGS sequence"/>
</dbReference>